<evidence type="ECO:0008006" key="3">
    <source>
        <dbReference type="Google" id="ProtNLM"/>
    </source>
</evidence>
<protein>
    <recommendedName>
        <fullName evidence="3">DUF2079 domain-containing protein</fullName>
    </recommendedName>
</protein>
<gene>
    <name evidence="2" type="ORF">KTA_33790</name>
</gene>
<name>A0A455T5E0_9CHLR</name>
<feature type="transmembrane region" description="Helical" evidence="1">
    <location>
        <begin position="349"/>
        <end position="372"/>
    </location>
</feature>
<reference evidence="2" key="1">
    <citation type="submission" date="2018-12" db="EMBL/GenBank/DDBJ databases">
        <title>Novel natural products biosynthetic potential of the class Ktedonobacteria.</title>
        <authorList>
            <person name="Zheng Y."/>
            <person name="Saitou A."/>
            <person name="Wang C.M."/>
            <person name="Toyoda A."/>
            <person name="Minakuchi Y."/>
            <person name="Sekiguchi Y."/>
            <person name="Ueda K."/>
            <person name="Takano H."/>
            <person name="Sakai Y."/>
            <person name="Yokota A."/>
            <person name="Yabe S."/>
        </authorList>
    </citation>
    <scope>NUCLEOTIDE SEQUENCE</scope>
    <source>
        <strain evidence="2">A3-2</strain>
    </source>
</reference>
<keyword evidence="1" id="KW-0472">Membrane</keyword>
<proteinExistence type="predicted"/>
<feature type="transmembrane region" description="Helical" evidence="1">
    <location>
        <begin position="33"/>
        <end position="55"/>
    </location>
</feature>
<accession>A0A455T5E0</accession>
<sequence length="743" mass="82400">MNSSFALRKWLAVCWNRLYLYPPPEPLPRRRSFWIATALVTLAALLFSAFFIWYLTARQDAFQTNAEDLGIMDQAVWSILHGAIPRQTICNIVGDTNCYSLNGISRFAIHFEPVLFLVALFYLFWATPKTLLVLQTLVVATGAFPAFWLARLRLRNEWIASGFALLYLLHPLQNLALLNDFHAVTFTSALLLFVLYFMYTRQTVWLFVCAVLAMACKEEIPILVALFGLWSLLFQRRWRSGLGLVLLALGWIGLELVITRLAGGPLLASRYAHLGNGPLDIAKNILLHPLTILKNYVFERQHFFYLRQVLSPTGYLPLLAPWVLVLAVPTLALNLLSSKPDMYSGLYHYNAEIVPVLIFASIEAVVVIGWVAQRLLRWAGLLWQRMIAAWRRWQASLAVRNPFSALARSRGALSWGQIVLLTLLTVYLLFSAVRADDAHGTIPFSPGFKWPVINAHTQLAERFIQMIPPEASVSAQSALVPHLSHRQHIYLFPYADEQADYVFLDVTSDMYPLFLGSYVSEVKKVLSSGHYGIVAAEDGYLLLKRGLPAPGVSPVSSVSGGPAALPALPKAFCSFQWVGAQQVEHPITATFTSADGAKPLVDVVGYSTPTPAALDQGTYLQFTFYLRARSASLPALDLLVLLRDSAGREHLLSQDFPGFAFCPTTTWQPGQIQRLKTLAFSLGSVHVAPGLAHISIALVPASRSGSTMMDVQARLPVQVQGASGAVRAVPDARELQLTSVFVR</sequence>
<evidence type="ECO:0000256" key="1">
    <source>
        <dbReference type="SAM" id="Phobius"/>
    </source>
</evidence>
<organism evidence="2">
    <name type="scientific">Thermogemmatispora argillosa</name>
    <dbReference type="NCBI Taxonomy" id="2045280"/>
    <lineage>
        <taxon>Bacteria</taxon>
        <taxon>Bacillati</taxon>
        <taxon>Chloroflexota</taxon>
        <taxon>Ktedonobacteria</taxon>
        <taxon>Thermogemmatisporales</taxon>
        <taxon>Thermogemmatisporaceae</taxon>
        <taxon>Thermogemmatispora</taxon>
    </lineage>
</organism>
<feature type="transmembrane region" description="Helical" evidence="1">
    <location>
        <begin position="175"/>
        <end position="199"/>
    </location>
</feature>
<dbReference type="AlphaFoldDB" id="A0A455T5E0"/>
<feature type="transmembrane region" description="Helical" evidence="1">
    <location>
        <begin position="412"/>
        <end position="430"/>
    </location>
</feature>
<feature type="transmembrane region" description="Helical" evidence="1">
    <location>
        <begin position="205"/>
        <end position="230"/>
    </location>
</feature>
<feature type="transmembrane region" description="Helical" evidence="1">
    <location>
        <begin position="242"/>
        <end position="262"/>
    </location>
</feature>
<evidence type="ECO:0000313" key="2">
    <source>
        <dbReference type="EMBL" id="BBH95180.1"/>
    </source>
</evidence>
<dbReference type="InterPro" id="IPR018650">
    <property type="entry name" value="STSV1_Orf64"/>
</dbReference>
<feature type="transmembrane region" description="Helical" evidence="1">
    <location>
        <begin position="107"/>
        <end position="125"/>
    </location>
</feature>
<feature type="transmembrane region" description="Helical" evidence="1">
    <location>
        <begin position="131"/>
        <end position="154"/>
    </location>
</feature>
<dbReference type="EMBL" id="AP019377">
    <property type="protein sequence ID" value="BBH95180.1"/>
    <property type="molecule type" value="Genomic_DNA"/>
</dbReference>
<dbReference type="Pfam" id="PF09852">
    <property type="entry name" value="DUF2079"/>
    <property type="match status" value="1"/>
</dbReference>
<keyword evidence="1" id="KW-0812">Transmembrane</keyword>
<feature type="transmembrane region" description="Helical" evidence="1">
    <location>
        <begin position="315"/>
        <end position="337"/>
    </location>
</feature>
<keyword evidence="1" id="KW-1133">Transmembrane helix</keyword>